<evidence type="ECO:0000313" key="4">
    <source>
        <dbReference type="Proteomes" id="UP000094025"/>
    </source>
</evidence>
<dbReference type="Gene3D" id="3.20.20.100">
    <property type="entry name" value="NADP-dependent oxidoreductase domain"/>
    <property type="match status" value="1"/>
</dbReference>
<dbReference type="InterPro" id="IPR023210">
    <property type="entry name" value="NADP_OxRdtase_dom"/>
</dbReference>
<proteinExistence type="predicted"/>
<dbReference type="RefSeq" id="WP_064242797.1">
    <property type="nucleotide sequence ID" value="NZ_LPUX01000061.1"/>
</dbReference>
<evidence type="ECO:0000259" key="2">
    <source>
        <dbReference type="Pfam" id="PF00248"/>
    </source>
</evidence>
<sequence>MSAHSLPKRRLGHTGFDITPVGLGAWAIGGPDWGWGWGTQDDAQSIAAIRHAVARGINWIDTAPVYGLGHSEEVVREALSTIPRSERPLIFTKAGLVWDPDNRNALPARIGDAKSLRHEVEASLRRLDVEVIDLYQVHWPANDGTPIEEYWSTFADLKAEGKVRAIGLSNHDRELLQRAATVAPVDVVQPPFSAIKRGFAEEGLPWVRAHGSGVIAYSPLQSGLLTGAFTPARARALPENDWRSRDEDFQGEALYRNLAFAEGLKPIAARHGTTVAAIAAAWVLAWPGITGAIIGARKPAHIDGWIDAAKITLAPRDLDDIEDMLLATQAGSGPTRPDLAEAA</sequence>
<evidence type="ECO:0000313" key="3">
    <source>
        <dbReference type="EMBL" id="OAP38257.1"/>
    </source>
</evidence>
<protein>
    <submittedName>
        <fullName evidence="3">Aldo/keto reductase</fullName>
    </submittedName>
</protein>
<feature type="domain" description="NADP-dependent oxidoreductase" evidence="2">
    <location>
        <begin position="21"/>
        <end position="323"/>
    </location>
</feature>
<dbReference type="Pfam" id="PF00248">
    <property type="entry name" value="Aldo_ket_red"/>
    <property type="match status" value="1"/>
</dbReference>
<dbReference type="GO" id="GO:0005829">
    <property type="term" value="C:cytosol"/>
    <property type="evidence" value="ECO:0007669"/>
    <property type="project" value="TreeGrafter"/>
</dbReference>
<dbReference type="PANTHER" id="PTHR43364">
    <property type="entry name" value="NADH-SPECIFIC METHYLGLYOXAL REDUCTASE-RELATED"/>
    <property type="match status" value="1"/>
</dbReference>
<reference evidence="3 4" key="1">
    <citation type="journal article" date="2016" name="Int. J. Syst. Evol. Microbiol.">
        <title>Ensifer glycinis sp. nov., an novel rhizobial species associated with Glycine spp.</title>
        <authorList>
            <person name="Yan H."/>
            <person name="Yan J."/>
            <person name="Sui X.H."/>
            <person name="Wang E.T."/>
            <person name="Chen W.X."/>
            <person name="Zhang X.X."/>
            <person name="Chen W.F."/>
        </authorList>
    </citation>
    <scope>NUCLEOTIDE SEQUENCE [LARGE SCALE GENOMIC DNA]</scope>
    <source>
        <strain evidence="3 4">CCBAU 23380</strain>
    </source>
</reference>
<dbReference type="InterPro" id="IPR050523">
    <property type="entry name" value="AKR_Detox_Biosynth"/>
</dbReference>
<dbReference type="STRING" id="1472378.AU381_22020"/>
<organism evidence="3 4">
    <name type="scientific">Sinorhizobium glycinis</name>
    <dbReference type="NCBI Taxonomy" id="1472378"/>
    <lineage>
        <taxon>Bacteria</taxon>
        <taxon>Pseudomonadati</taxon>
        <taxon>Pseudomonadota</taxon>
        <taxon>Alphaproteobacteria</taxon>
        <taxon>Hyphomicrobiales</taxon>
        <taxon>Rhizobiaceae</taxon>
        <taxon>Sinorhizobium/Ensifer group</taxon>
        <taxon>Sinorhizobium</taxon>
    </lineage>
</organism>
<keyword evidence="4" id="KW-1185">Reference proteome</keyword>
<dbReference type="CDD" id="cd19102">
    <property type="entry name" value="AKR_unchar"/>
    <property type="match status" value="1"/>
</dbReference>
<dbReference type="GO" id="GO:0016491">
    <property type="term" value="F:oxidoreductase activity"/>
    <property type="evidence" value="ECO:0007669"/>
    <property type="project" value="UniProtKB-KW"/>
</dbReference>
<dbReference type="Proteomes" id="UP000094025">
    <property type="component" value="Unassembled WGS sequence"/>
</dbReference>
<keyword evidence="1" id="KW-0560">Oxidoreductase</keyword>
<evidence type="ECO:0000256" key="1">
    <source>
        <dbReference type="ARBA" id="ARBA00023002"/>
    </source>
</evidence>
<name>A0A178XSS9_9HYPH</name>
<dbReference type="OrthoDB" id="9803483at2"/>
<dbReference type="EMBL" id="LPUX01000061">
    <property type="protein sequence ID" value="OAP38257.1"/>
    <property type="molecule type" value="Genomic_DNA"/>
</dbReference>
<dbReference type="InterPro" id="IPR036812">
    <property type="entry name" value="NAD(P)_OxRdtase_dom_sf"/>
</dbReference>
<comment type="caution">
    <text evidence="3">The sequence shown here is derived from an EMBL/GenBank/DDBJ whole genome shotgun (WGS) entry which is preliminary data.</text>
</comment>
<gene>
    <name evidence="3" type="ORF">AU381_22020</name>
</gene>
<dbReference type="PANTHER" id="PTHR43364:SF4">
    <property type="entry name" value="NAD(P)-LINKED OXIDOREDUCTASE SUPERFAMILY PROTEIN"/>
    <property type="match status" value="1"/>
</dbReference>
<dbReference type="SUPFAM" id="SSF51430">
    <property type="entry name" value="NAD(P)-linked oxidoreductase"/>
    <property type="match status" value="1"/>
</dbReference>
<accession>A0A178XSS9</accession>
<dbReference type="AlphaFoldDB" id="A0A178XSS9"/>